<feature type="non-terminal residue" evidence="2">
    <location>
        <position position="1"/>
    </location>
</feature>
<name>A0A699YRW1_HAELA</name>
<proteinExistence type="predicted"/>
<keyword evidence="1" id="KW-0472">Membrane</keyword>
<dbReference type="Proteomes" id="UP000485058">
    <property type="component" value="Unassembled WGS sequence"/>
</dbReference>
<gene>
    <name evidence="2" type="ORF">HaLaN_04827</name>
</gene>
<dbReference type="EMBL" id="BLLF01000250">
    <property type="protein sequence ID" value="GFH09646.1"/>
    <property type="molecule type" value="Genomic_DNA"/>
</dbReference>
<protein>
    <submittedName>
        <fullName evidence="2">Uncharacterized protein</fullName>
    </submittedName>
</protein>
<dbReference type="AlphaFoldDB" id="A0A699YRW1"/>
<evidence type="ECO:0000313" key="3">
    <source>
        <dbReference type="Proteomes" id="UP000485058"/>
    </source>
</evidence>
<feature type="transmembrane region" description="Helical" evidence="1">
    <location>
        <begin position="44"/>
        <end position="65"/>
    </location>
</feature>
<keyword evidence="1" id="KW-1133">Transmembrane helix</keyword>
<feature type="non-terminal residue" evidence="2">
    <location>
        <position position="77"/>
    </location>
</feature>
<evidence type="ECO:0000256" key="1">
    <source>
        <dbReference type="SAM" id="Phobius"/>
    </source>
</evidence>
<organism evidence="2 3">
    <name type="scientific">Haematococcus lacustris</name>
    <name type="common">Green alga</name>
    <name type="synonym">Haematococcus pluvialis</name>
    <dbReference type="NCBI Taxonomy" id="44745"/>
    <lineage>
        <taxon>Eukaryota</taxon>
        <taxon>Viridiplantae</taxon>
        <taxon>Chlorophyta</taxon>
        <taxon>core chlorophytes</taxon>
        <taxon>Chlorophyceae</taxon>
        <taxon>CS clade</taxon>
        <taxon>Chlamydomonadales</taxon>
        <taxon>Haematococcaceae</taxon>
        <taxon>Haematococcus</taxon>
    </lineage>
</organism>
<keyword evidence="3" id="KW-1185">Reference proteome</keyword>
<sequence length="77" mass="8563">MEVAWSQQEVHVQRHGSAEAAGDEIMADARQEASMRKLRLSGNWGLALCVYLVWLVQVVVGVRLISRHVAAPFLLAH</sequence>
<evidence type="ECO:0000313" key="2">
    <source>
        <dbReference type="EMBL" id="GFH09646.1"/>
    </source>
</evidence>
<reference evidence="2 3" key="1">
    <citation type="submission" date="2020-02" db="EMBL/GenBank/DDBJ databases">
        <title>Draft genome sequence of Haematococcus lacustris strain NIES-144.</title>
        <authorList>
            <person name="Morimoto D."/>
            <person name="Nakagawa S."/>
            <person name="Yoshida T."/>
            <person name="Sawayama S."/>
        </authorList>
    </citation>
    <scope>NUCLEOTIDE SEQUENCE [LARGE SCALE GENOMIC DNA]</scope>
    <source>
        <strain evidence="2 3">NIES-144</strain>
    </source>
</reference>
<comment type="caution">
    <text evidence="2">The sequence shown here is derived from an EMBL/GenBank/DDBJ whole genome shotgun (WGS) entry which is preliminary data.</text>
</comment>
<accession>A0A699YRW1</accession>
<keyword evidence="1" id="KW-0812">Transmembrane</keyword>